<keyword evidence="2" id="KW-0472">Membrane</keyword>
<evidence type="ECO:0000313" key="4">
    <source>
        <dbReference type="EMBL" id="TKR73240.1"/>
    </source>
</evidence>
<reference evidence="4 5" key="2">
    <citation type="journal article" date="2019" name="G3 (Bethesda)">
        <title>Hybrid Assembly of the Genome of the Entomopathogenic Nematode Steinernema carpocapsae Identifies the X-Chromosome.</title>
        <authorList>
            <person name="Serra L."/>
            <person name="Macchietto M."/>
            <person name="Macias-Munoz A."/>
            <person name="McGill C.J."/>
            <person name="Rodriguez I.M."/>
            <person name="Rodriguez B."/>
            <person name="Murad R."/>
            <person name="Mortazavi A."/>
        </authorList>
    </citation>
    <scope>NUCLEOTIDE SEQUENCE [LARGE SCALE GENOMIC DNA]</scope>
    <source>
        <strain evidence="4 5">ALL</strain>
    </source>
</reference>
<evidence type="ECO:0000256" key="1">
    <source>
        <dbReference type="SAM" id="MobiDB-lite"/>
    </source>
</evidence>
<dbReference type="Gene3D" id="2.40.70.10">
    <property type="entry name" value="Acid Proteases"/>
    <property type="match status" value="1"/>
</dbReference>
<protein>
    <recommendedName>
        <fullName evidence="3">Integrase catalytic domain-containing protein</fullName>
    </recommendedName>
</protein>
<dbReference type="GO" id="GO:0003676">
    <property type="term" value="F:nucleic acid binding"/>
    <property type="evidence" value="ECO:0007669"/>
    <property type="project" value="InterPro"/>
</dbReference>
<comment type="caution">
    <text evidence="4">The sequence shown here is derived from an EMBL/GenBank/DDBJ whole genome shotgun (WGS) entry which is preliminary data.</text>
</comment>
<evidence type="ECO:0000313" key="5">
    <source>
        <dbReference type="Proteomes" id="UP000298663"/>
    </source>
</evidence>
<evidence type="ECO:0000259" key="3">
    <source>
        <dbReference type="PROSITE" id="PS50994"/>
    </source>
</evidence>
<dbReference type="InterPro" id="IPR043128">
    <property type="entry name" value="Rev_trsase/Diguanyl_cyclase"/>
</dbReference>
<proteinExistence type="predicted"/>
<dbReference type="InterPro" id="IPR021109">
    <property type="entry name" value="Peptidase_aspartic_dom_sf"/>
</dbReference>
<gene>
    <name evidence="4" type="ORF">L596_020575</name>
</gene>
<feature type="region of interest" description="Disordered" evidence="1">
    <location>
        <begin position="1455"/>
        <end position="1476"/>
    </location>
</feature>
<feature type="domain" description="Integrase catalytic" evidence="3">
    <location>
        <begin position="1128"/>
        <end position="1319"/>
    </location>
</feature>
<dbReference type="SUPFAM" id="SSF50630">
    <property type="entry name" value="Acid proteases"/>
    <property type="match status" value="1"/>
</dbReference>
<name>A0A4U5MU06_STECR</name>
<keyword evidence="5" id="KW-1185">Reference proteome</keyword>
<organism evidence="4 5">
    <name type="scientific">Steinernema carpocapsae</name>
    <name type="common">Entomopathogenic nematode</name>
    <dbReference type="NCBI Taxonomy" id="34508"/>
    <lineage>
        <taxon>Eukaryota</taxon>
        <taxon>Metazoa</taxon>
        <taxon>Ecdysozoa</taxon>
        <taxon>Nematoda</taxon>
        <taxon>Chromadorea</taxon>
        <taxon>Rhabditida</taxon>
        <taxon>Tylenchina</taxon>
        <taxon>Panagrolaimomorpha</taxon>
        <taxon>Strongyloidoidea</taxon>
        <taxon>Steinernematidae</taxon>
        <taxon>Steinernema</taxon>
    </lineage>
</organism>
<feature type="compositionally biased region" description="Basic and acidic residues" evidence="1">
    <location>
        <begin position="1982"/>
        <end position="1991"/>
    </location>
</feature>
<dbReference type="GO" id="GO:0042575">
    <property type="term" value="C:DNA polymerase complex"/>
    <property type="evidence" value="ECO:0007669"/>
    <property type="project" value="UniProtKB-ARBA"/>
</dbReference>
<dbReference type="SUPFAM" id="SSF56672">
    <property type="entry name" value="DNA/RNA polymerases"/>
    <property type="match status" value="1"/>
</dbReference>
<dbReference type="STRING" id="34508.A0A4U5MU06"/>
<keyword evidence="2" id="KW-0812">Transmembrane</keyword>
<feature type="region of interest" description="Disordered" evidence="1">
    <location>
        <begin position="1982"/>
        <end position="2012"/>
    </location>
</feature>
<reference evidence="4 5" key="1">
    <citation type="journal article" date="2015" name="Genome Biol.">
        <title>Comparative genomics of Steinernema reveals deeply conserved gene regulatory networks.</title>
        <authorList>
            <person name="Dillman A.R."/>
            <person name="Macchietto M."/>
            <person name="Porter C.F."/>
            <person name="Rogers A."/>
            <person name="Williams B."/>
            <person name="Antoshechkin I."/>
            <person name="Lee M.M."/>
            <person name="Goodwin Z."/>
            <person name="Lu X."/>
            <person name="Lewis E.E."/>
            <person name="Goodrich-Blair H."/>
            <person name="Stock S.P."/>
            <person name="Adams B.J."/>
            <person name="Sternberg P.W."/>
            <person name="Mortazavi A."/>
        </authorList>
    </citation>
    <scope>NUCLEOTIDE SEQUENCE [LARGE SCALE GENOMIC DNA]</scope>
    <source>
        <strain evidence="4 5">ALL</strain>
    </source>
</reference>
<dbReference type="GO" id="GO:0015074">
    <property type="term" value="P:DNA integration"/>
    <property type="evidence" value="ECO:0007669"/>
    <property type="project" value="InterPro"/>
</dbReference>
<feature type="transmembrane region" description="Helical" evidence="2">
    <location>
        <begin position="1682"/>
        <end position="1700"/>
    </location>
</feature>
<dbReference type="Gene3D" id="3.30.70.270">
    <property type="match status" value="1"/>
</dbReference>
<dbReference type="InterPro" id="IPR001584">
    <property type="entry name" value="Integrase_cat-core"/>
</dbReference>
<dbReference type="InterPro" id="IPR043502">
    <property type="entry name" value="DNA/RNA_pol_sf"/>
</dbReference>
<sequence>MEIQMDSKLILKSIREKFSPEIQRQLLQKQDKAENPWSCTDLLVNLDEIIEEDERMTATIRQDQEKYQSDRYSFMRNESNPKQFSRTSFGNSNKSFDQCIYCGMSGHKCHNCTKVTKAEDRKEVLRQNKSGPVSTVRSDTTSAFGKSENNRSPFRRDGKGTKEKSTIYAMEVEMKQWEESSLHGETDVLTATVEAVEEQSGNKQEVQVYLDTGASRTLIDRTLAKRLNLIKIGEETLQIQAFNSKTSVPMQSDLVYVTLTDRSRNQYKILAHTTSGIYGTIKKLPLSVEDRQFIEINQIELDETHKLATPFKPQMLIGCDHIWDFMDSKQERQELPSGRQLIPTTMGYIVSGGTRDGRGRQTTMGEILEMEQIGCEHPQETKDDEIKRNNQAVIRHFKDTVQKKEDGYYVKFPWKDQHEALPDNLGIAFQRLRSTINFLNRRQGLFEQYNQIFEDQLSKGIIEEITLTDEPSGLVWITPQKETSKLRIVFDASSHLKGKPSLNDCIHQGPTILPDLAGMIIRFRTGTVAIIADVEKAFLQVRLHLSERDATRFLWIRNPKQNPEERNLRVFRYARVPFGINVSPFLLAQTINYHLSKARNKQLAEEIKANTYVDNVIYTTKDKSQAPAFYPDSKKLFKELNMNLREFLSNEESIMKTIPSEDRSKQTEDVKVLGIQWDSKADVLQLKTNVKQTEDGTITKRIILRKYASIYDPMGYLCPLLLKLKIFIRKLWAENQDWDEAIREDLNDEWNARIWTISGFQKNIPRSITYQNQLGRIIVCADASVESISACVYLTTGQKSHLIMAKNKLTPAKIKPTIPKLETSVLTLGMHLGKFVVRNLESKIKVVEFVALSDSTITLAWLKSPNPVGAGAYIDRRIRMIKQITDDLQMPVRFGYISSEQNSADCATRGLNKEELTRHFWWSGPAYGTFPLKEWPKGTKLFSLPKDKTECALTSTEIRLILEKDEATILDPELFKTKQQMRRTIAYVLRFINILKQTSNQGPWQLQSGATLGIKPREGPLQADELQEALQLMIHRHQRNIDINDPSYANLIIFEDKQQLLRCRGRLGNAELPQQTNNTMAAVRQKYWINQLRSLVKSSIQKCWNCQRYNKQPYRYPDMKDLPNGCVTETHPFAHCGLDYFGPLKVSSPYQTKNNEAKAYGAIFTCCATRLLHLELVSTYDTTQFINALRRFIGRRGVPMSITCDNQPAFSLAEKMLQEVIDQNSEDRNVMHFMANREIRWKKITPYSQWQGGFYERLIRSVKEALYKTIGNKTLSFEQLTTILVEIEGVLNSRPLTYIEEQWETSPILRPIDFIQNSLIVGIPLESNSVMEPDGDYLSPAELKQLKTRNQTWAALKSSIAQTAKFWNIWRTHYLTELRQFHKKRMDKSRTIGEAAVGNVVLIVDENQPRNKWLTGRITALRKSKDGEIREAKVQQANYGPELTRSVNHLIPLEIPEDDNEPEEPEAQPTTAKNKKNQMFRRTYNLRPRKEAQTRPVDTVNQAIIQNSTIPRKPMAYWNMLCILMVLSMLFTGALSSSTFTSIDCINGGLRLTNYNVSKFELCAENYCMERSNPEEHETFWVPPEISSQAYKVVLKTEIDGKVVTSQTNCKGSPFCENIRCTFCRTMIFNPECWPATAIVVSALAIYAIIVTAYLIWKCERHWSGRLINKCMRCRKRRSRISLSNFVKVSVAIAAILAIAKTSACQDVNILSHKQTKCTKTFQNETCTTQLQELVKINPLHREVCLNIYAENDELAQIHIEWKRLILTCNPRIKTITRNTETRVQSQKRCFKAGSCQHHKCSTVKPWSRLDELPEVNKHPGTTRCVPSCGTSGCGCFYITTGCLFYRIYEVPRDEHIYTIFDCPTWKHEVEVEVTVTATKQPVTQRSTIKLEPNKPWKLQNKTIVQSNLAVPVIQPLLNQFMRTKSAVSILEKTIFPNMRCKSEKEAADLDCTVEDACRCNPTGNHMRCECPQIDLKQQMEDRCRTKEPKKQPKSKQQTKKQPKTKQPKSEYLKQPKSLKLSFFSNSGDSRLGLPSWNILGLGLDIFQCGFCGEAAWHRG</sequence>
<feature type="region of interest" description="Disordered" evidence="1">
    <location>
        <begin position="127"/>
        <end position="162"/>
    </location>
</feature>
<dbReference type="InterPro" id="IPR009878">
    <property type="entry name" value="Phlebovirus_G2_fusion"/>
</dbReference>
<dbReference type="InterPro" id="IPR012337">
    <property type="entry name" value="RNaseH-like_sf"/>
</dbReference>
<dbReference type="Pfam" id="PF07245">
    <property type="entry name" value="Phlebovirus_G2"/>
    <property type="match status" value="1"/>
</dbReference>
<dbReference type="PANTHER" id="PTHR47331">
    <property type="entry name" value="PHD-TYPE DOMAIN-CONTAINING PROTEIN"/>
    <property type="match status" value="1"/>
</dbReference>
<dbReference type="Gene3D" id="3.10.10.10">
    <property type="entry name" value="HIV Type 1 Reverse Transcriptase, subunit A, domain 1"/>
    <property type="match status" value="1"/>
</dbReference>
<dbReference type="InterPro" id="IPR008042">
    <property type="entry name" value="Retrotrans_Pao"/>
</dbReference>
<dbReference type="Pfam" id="PF05380">
    <property type="entry name" value="Peptidase_A17"/>
    <property type="match status" value="1"/>
</dbReference>
<dbReference type="InterPro" id="IPR000477">
    <property type="entry name" value="RT_dom"/>
</dbReference>
<dbReference type="Gene3D" id="3.30.420.10">
    <property type="entry name" value="Ribonuclease H-like superfamily/Ribonuclease H"/>
    <property type="match status" value="1"/>
</dbReference>
<dbReference type="Pfam" id="PF18701">
    <property type="entry name" value="DUF5641"/>
    <property type="match status" value="1"/>
</dbReference>
<evidence type="ECO:0000256" key="2">
    <source>
        <dbReference type="SAM" id="Phobius"/>
    </source>
</evidence>
<dbReference type="InterPro" id="IPR036397">
    <property type="entry name" value="RNaseH_sf"/>
</dbReference>
<dbReference type="PANTHER" id="PTHR47331:SF1">
    <property type="entry name" value="GAG-LIKE PROTEIN"/>
    <property type="match status" value="1"/>
</dbReference>
<dbReference type="Pfam" id="PF00078">
    <property type="entry name" value="RVT_1"/>
    <property type="match status" value="1"/>
</dbReference>
<dbReference type="PROSITE" id="PS50994">
    <property type="entry name" value="INTEGRASE"/>
    <property type="match status" value="1"/>
</dbReference>
<dbReference type="InterPro" id="IPR040676">
    <property type="entry name" value="DUF5641"/>
</dbReference>
<accession>A0A4U5MU06</accession>
<dbReference type="OrthoDB" id="5869260at2759"/>
<feature type="compositionally biased region" description="Basic residues" evidence="1">
    <location>
        <begin position="1992"/>
        <end position="2007"/>
    </location>
</feature>
<keyword evidence="2" id="KW-1133">Transmembrane helix</keyword>
<feature type="compositionally biased region" description="Polar residues" evidence="1">
    <location>
        <begin position="127"/>
        <end position="144"/>
    </location>
</feature>
<feature type="transmembrane region" description="Helical" evidence="2">
    <location>
        <begin position="1634"/>
        <end position="1657"/>
    </location>
</feature>
<dbReference type="EMBL" id="AZBU02000006">
    <property type="protein sequence ID" value="TKR73240.1"/>
    <property type="molecule type" value="Genomic_DNA"/>
</dbReference>
<dbReference type="Proteomes" id="UP000298663">
    <property type="component" value="Unassembled WGS sequence"/>
</dbReference>
<feature type="compositionally biased region" description="Acidic residues" evidence="1">
    <location>
        <begin position="1455"/>
        <end position="1466"/>
    </location>
</feature>
<dbReference type="SUPFAM" id="SSF53098">
    <property type="entry name" value="Ribonuclease H-like"/>
    <property type="match status" value="1"/>
</dbReference>